<organism evidence="1 2">
    <name type="scientific">Pleurotus cornucopiae</name>
    <name type="common">Cornucopia mushroom</name>
    <dbReference type="NCBI Taxonomy" id="5321"/>
    <lineage>
        <taxon>Eukaryota</taxon>
        <taxon>Fungi</taxon>
        <taxon>Dikarya</taxon>
        <taxon>Basidiomycota</taxon>
        <taxon>Agaricomycotina</taxon>
        <taxon>Agaricomycetes</taxon>
        <taxon>Agaricomycetidae</taxon>
        <taxon>Agaricales</taxon>
        <taxon>Pleurotineae</taxon>
        <taxon>Pleurotaceae</taxon>
        <taxon>Pleurotus</taxon>
    </lineage>
</organism>
<comment type="caution">
    <text evidence="1">The sequence shown here is derived from an EMBL/GenBank/DDBJ whole genome shotgun (WGS) entry which is preliminary data.</text>
</comment>
<accession>A0ACB7JCK1</accession>
<evidence type="ECO:0000313" key="2">
    <source>
        <dbReference type="Proteomes" id="UP000824881"/>
    </source>
</evidence>
<proteinExistence type="predicted"/>
<gene>
    <name evidence="1" type="ORF">CCMSSC00406_0004318</name>
</gene>
<evidence type="ECO:0000313" key="1">
    <source>
        <dbReference type="EMBL" id="KAG9227143.1"/>
    </source>
</evidence>
<reference evidence="1 2" key="1">
    <citation type="journal article" date="2021" name="Appl. Environ. Microbiol.">
        <title>Genetic linkage and physical mapping for an oyster mushroom Pleurotus cornucopiae and QTL analysis for the trait cap color.</title>
        <authorList>
            <person name="Zhang Y."/>
            <person name="Gao W."/>
            <person name="Sonnenberg A."/>
            <person name="Chen Q."/>
            <person name="Zhang J."/>
            <person name="Huang C."/>
        </authorList>
    </citation>
    <scope>NUCLEOTIDE SEQUENCE [LARGE SCALE GENOMIC DNA]</scope>
    <source>
        <strain evidence="1">CCMSSC00406</strain>
    </source>
</reference>
<keyword evidence="2" id="KW-1185">Reference proteome</keyword>
<sequence>MESAQPNARSSKSLDEENHKKAARRANYKDVAQDVAGIVISTLEQAATFAPVPYLQQAAGLAIALVDMIQSTSDNKSAFKSLAADACGLVYTAMNVWKDRDENRDGRKIPQDLVNHLEEVLKVQLKDALDRFGMQSHITVRDAVARIQDQQYAILDALKDHASTTEVDTNDSPHATSVERSPSSKVASDHRVTLPASQAPRTSPPSPTNFTAFANITNNGSGAFKSINGNYAINNSTTNNSSTNSGNTTNVSTAHSNNTYNAGRKGWAKARGHNGMGMGDDKESKACCSDLISTLEDQP</sequence>
<dbReference type="EMBL" id="WQMT02000001">
    <property type="protein sequence ID" value="KAG9227143.1"/>
    <property type="molecule type" value="Genomic_DNA"/>
</dbReference>
<name>A0ACB7JCK1_PLECO</name>
<protein>
    <submittedName>
        <fullName evidence="1">Uncharacterized protein</fullName>
    </submittedName>
</protein>
<dbReference type="Proteomes" id="UP000824881">
    <property type="component" value="Unassembled WGS sequence"/>
</dbReference>